<feature type="transmembrane region" description="Helical" evidence="2">
    <location>
        <begin position="928"/>
        <end position="948"/>
    </location>
</feature>
<dbReference type="PANTHER" id="PTHR32063">
    <property type="match status" value="1"/>
</dbReference>
<feature type="transmembrane region" description="Helical" evidence="2">
    <location>
        <begin position="20"/>
        <end position="37"/>
    </location>
</feature>
<dbReference type="Gene3D" id="3.30.2090.10">
    <property type="entry name" value="Multidrug efflux transporter AcrB TolC docking domain, DN and DC subdomains"/>
    <property type="match status" value="2"/>
</dbReference>
<dbReference type="PANTHER" id="PTHR32063:SF4">
    <property type="entry name" value="SLR6043 PROTEIN"/>
    <property type="match status" value="1"/>
</dbReference>
<feature type="transmembrane region" description="Helical" evidence="2">
    <location>
        <begin position="575"/>
        <end position="598"/>
    </location>
</feature>
<feature type="transmembrane region" description="Helical" evidence="2">
    <location>
        <begin position="902"/>
        <end position="921"/>
    </location>
</feature>
<dbReference type="EMBL" id="BAAAPU010000001">
    <property type="protein sequence ID" value="GAA1965496.1"/>
    <property type="molecule type" value="Genomic_DNA"/>
</dbReference>
<name>A0ABN2R974_9MICO</name>
<feature type="transmembrane region" description="Helical" evidence="2">
    <location>
        <begin position="1002"/>
        <end position="1022"/>
    </location>
</feature>
<feature type="transmembrane region" description="Helical" evidence="2">
    <location>
        <begin position="486"/>
        <end position="506"/>
    </location>
</feature>
<proteinExistence type="predicted"/>
<keyword evidence="4" id="KW-1185">Reference proteome</keyword>
<dbReference type="PRINTS" id="PR00702">
    <property type="entry name" value="ACRIFLAVINRP"/>
</dbReference>
<evidence type="ECO:0000256" key="2">
    <source>
        <dbReference type="SAM" id="Phobius"/>
    </source>
</evidence>
<dbReference type="SUPFAM" id="SSF82693">
    <property type="entry name" value="Multidrug efflux transporter AcrB pore domain, PN1, PN2, PC1 and PC2 subdomains"/>
    <property type="match status" value="2"/>
</dbReference>
<dbReference type="Gene3D" id="3.30.70.1440">
    <property type="entry name" value="Multidrug efflux transporter AcrB pore domain"/>
    <property type="match status" value="1"/>
</dbReference>
<evidence type="ECO:0000256" key="1">
    <source>
        <dbReference type="SAM" id="MobiDB-lite"/>
    </source>
</evidence>
<protein>
    <submittedName>
        <fullName evidence="3">Efflux RND transporter permease subunit</fullName>
    </submittedName>
</protein>
<keyword evidence="2" id="KW-1133">Transmembrane helix</keyword>
<dbReference type="RefSeq" id="WP_344057443.1">
    <property type="nucleotide sequence ID" value="NZ_BAAAPU010000001.1"/>
</dbReference>
<feature type="transmembrane region" description="Helical" evidence="2">
    <location>
        <begin position="405"/>
        <end position="423"/>
    </location>
</feature>
<feature type="transmembrane region" description="Helical" evidence="2">
    <location>
        <begin position="379"/>
        <end position="398"/>
    </location>
</feature>
<dbReference type="Gene3D" id="3.30.70.1320">
    <property type="entry name" value="Multidrug efflux transporter AcrB pore domain like"/>
    <property type="match status" value="1"/>
</dbReference>
<gene>
    <name evidence="3" type="ORF">GCM10009817_01600</name>
</gene>
<dbReference type="Pfam" id="PF00873">
    <property type="entry name" value="ACR_tran"/>
    <property type="match status" value="2"/>
</dbReference>
<feature type="region of interest" description="Disordered" evidence="1">
    <location>
        <begin position="270"/>
        <end position="299"/>
    </location>
</feature>
<feature type="transmembrane region" description="Helical" evidence="2">
    <location>
        <begin position="1034"/>
        <end position="1058"/>
    </location>
</feature>
<organism evidence="3 4">
    <name type="scientific">Terrabacter lapilli</name>
    <dbReference type="NCBI Taxonomy" id="436231"/>
    <lineage>
        <taxon>Bacteria</taxon>
        <taxon>Bacillati</taxon>
        <taxon>Actinomycetota</taxon>
        <taxon>Actinomycetes</taxon>
        <taxon>Micrococcales</taxon>
        <taxon>Intrasporangiaceae</taxon>
        <taxon>Terrabacter</taxon>
    </lineage>
</organism>
<accession>A0ABN2R974</accession>
<sequence length="1084" mass="115588">MTQRRGVIRWIVQSSLNLRFLVVAASVVLMVLGFTSLSQMRVDVFPEFAPPRVVIQTACVGLSTSDVEELVTVPLEQGLNGLQGLDDMRSRSVPQLSSIELLFSPDTDLLRARQLVQERLAIVSPSLPTWAAPPVILAPVSATGRAMQIGMTSKNKSLIEMSMSAYWNIRTRLLQVPGVANVAIWNERLQLMTVQVEPARMAGRKVSLDQVMETTADAVDSGLLRFSSGSVIGTGGMVESANQRLSVRNVLPIVTPADLAKVPIKGAGPVPGSASAGASTNAATGAGAPQSGAGSSRAPTLGDVAKVAETHQPLIGDAVINSEPGILLVVEKLPWANTLDLTAGVEDAIKQLQPGLPDVTFDTHVFQQADFVKLAISNLSQSLLLGFLLVVAILLLFLFEWRVALISLLTIPLSLVATLLVLHLRGATINTMTLAGLVIALGAVVDDAIIDAENIVRRLRERRLSGSTESTASVILNASLEVRSPIVYATFIIVAAAVPVFMLQGLTGAFFQPLAVSYTLAIVASMGVALTLTPALCLILLRSAPIERRTSPVVRWLQRGYVAALGRIAIRPRGVYAAAALVTVLGGFVASGLGQSLFPAFQERDFLMHWVGVPGTSDAETVRTTTAVSKEIRAVPGVRSFGAHIGQALLGEEVFGVNFGENWISLDPSADYTQAKEQINAVAAKYPGLFAEVQTYLDERVEEVLTGGKEPIIIRVYGEDLKVLRSKSEEVLSVLASIPGVKDAHTDISQDIPQVEVRVKLDAAEKVGLKPGDVRRAAATLVAGEEVGDIFRAGRAYDVVVWSTPQTRSNVTALEQLPIDTPSGTRVKLKDVADVSVRPNPNAIERQGDSRRLDVGAGVEGRDLGSVVNELNAKLAKVSFPRGYHAEVLGEYQERQTAQSRLLTSAVAAGLLILLLLQTAFRSWRLAILVFLTLPMALVGGVLAAWMAGGILSLGSLVGFFTVFGIAARNGILLINHYQHLEQEEGMPFGLPLVIRGAKERLAPILMTTLATGLALVPLVVLGSRPGHEIEHPLAVVILGGLVTSTLLSLFVVPSIYLRFHRPLDRPLDQPAPVAGAEGEPHAT</sequence>
<dbReference type="SUPFAM" id="SSF82714">
    <property type="entry name" value="Multidrug efflux transporter AcrB TolC docking domain, DN and DC subdomains"/>
    <property type="match status" value="1"/>
</dbReference>
<feature type="transmembrane region" description="Helical" evidence="2">
    <location>
        <begin position="518"/>
        <end position="541"/>
    </location>
</feature>
<keyword evidence="2" id="KW-0472">Membrane</keyword>
<feature type="transmembrane region" description="Helical" evidence="2">
    <location>
        <begin position="429"/>
        <end position="450"/>
    </location>
</feature>
<dbReference type="Proteomes" id="UP001500013">
    <property type="component" value="Unassembled WGS sequence"/>
</dbReference>
<dbReference type="Gene3D" id="1.20.1640.10">
    <property type="entry name" value="Multidrug efflux transporter AcrB transmembrane domain"/>
    <property type="match status" value="2"/>
</dbReference>
<dbReference type="InterPro" id="IPR027463">
    <property type="entry name" value="AcrB_DN_DC_subdom"/>
</dbReference>
<reference evidence="3 4" key="1">
    <citation type="journal article" date="2019" name="Int. J. Syst. Evol. Microbiol.">
        <title>The Global Catalogue of Microorganisms (GCM) 10K type strain sequencing project: providing services to taxonomists for standard genome sequencing and annotation.</title>
        <authorList>
            <consortium name="The Broad Institute Genomics Platform"/>
            <consortium name="The Broad Institute Genome Sequencing Center for Infectious Disease"/>
            <person name="Wu L."/>
            <person name="Ma J."/>
        </authorList>
    </citation>
    <scope>NUCLEOTIDE SEQUENCE [LARGE SCALE GENOMIC DNA]</scope>
    <source>
        <strain evidence="3 4">JCM 15628</strain>
    </source>
</reference>
<keyword evidence="2" id="KW-0812">Transmembrane</keyword>
<feature type="transmembrane region" description="Helical" evidence="2">
    <location>
        <begin position="954"/>
        <end position="975"/>
    </location>
</feature>
<evidence type="ECO:0000313" key="4">
    <source>
        <dbReference type="Proteomes" id="UP001500013"/>
    </source>
</evidence>
<evidence type="ECO:0000313" key="3">
    <source>
        <dbReference type="EMBL" id="GAA1965496.1"/>
    </source>
</evidence>
<dbReference type="SUPFAM" id="SSF82866">
    <property type="entry name" value="Multidrug efflux transporter AcrB transmembrane domain"/>
    <property type="match status" value="2"/>
</dbReference>
<feature type="compositionally biased region" description="Low complexity" evidence="1">
    <location>
        <begin position="270"/>
        <end position="298"/>
    </location>
</feature>
<dbReference type="InterPro" id="IPR001036">
    <property type="entry name" value="Acrflvin-R"/>
</dbReference>
<dbReference type="Gene3D" id="3.30.70.1430">
    <property type="entry name" value="Multidrug efflux transporter AcrB pore domain"/>
    <property type="match status" value="2"/>
</dbReference>
<comment type="caution">
    <text evidence="3">The sequence shown here is derived from an EMBL/GenBank/DDBJ whole genome shotgun (WGS) entry which is preliminary data.</text>
</comment>